<feature type="compositionally biased region" description="Polar residues" evidence="1">
    <location>
        <begin position="791"/>
        <end position="805"/>
    </location>
</feature>
<feature type="compositionally biased region" description="Polar residues" evidence="1">
    <location>
        <begin position="324"/>
        <end position="338"/>
    </location>
</feature>
<feature type="region of interest" description="Disordered" evidence="1">
    <location>
        <begin position="786"/>
        <end position="805"/>
    </location>
</feature>
<protein>
    <submittedName>
        <fullName evidence="2">Putative structural protein</fullName>
    </submittedName>
</protein>
<evidence type="ECO:0000256" key="1">
    <source>
        <dbReference type="SAM" id="MobiDB-lite"/>
    </source>
</evidence>
<feature type="region of interest" description="Disordered" evidence="1">
    <location>
        <begin position="324"/>
        <end position="348"/>
    </location>
</feature>
<name>A0A6M3II88_9ZZZZ</name>
<dbReference type="Pfam" id="PF23899">
    <property type="entry name" value="SU10_portal"/>
    <property type="match status" value="1"/>
</dbReference>
<dbReference type="EMBL" id="MT141255">
    <property type="protein sequence ID" value="QJA57124.1"/>
    <property type="molecule type" value="Genomic_DNA"/>
</dbReference>
<dbReference type="AlphaFoldDB" id="A0A6M3II88"/>
<gene>
    <name evidence="2" type="ORF">MM415B01710_0008</name>
</gene>
<evidence type="ECO:0000313" key="2">
    <source>
        <dbReference type="EMBL" id="QJA57124.1"/>
    </source>
</evidence>
<proteinExistence type="predicted"/>
<reference evidence="2" key="1">
    <citation type="submission" date="2020-03" db="EMBL/GenBank/DDBJ databases">
        <title>The deep terrestrial virosphere.</title>
        <authorList>
            <person name="Holmfeldt K."/>
            <person name="Nilsson E."/>
            <person name="Simone D."/>
            <person name="Lopez-Fernandez M."/>
            <person name="Wu X."/>
            <person name="de Brujin I."/>
            <person name="Lundin D."/>
            <person name="Andersson A."/>
            <person name="Bertilsson S."/>
            <person name="Dopson M."/>
        </authorList>
    </citation>
    <scope>NUCLEOTIDE SEQUENCE</scope>
    <source>
        <strain evidence="2">MM415B01710</strain>
    </source>
</reference>
<sequence>MPKNPGFNIILDEKKLIQQVEADLASDRIATQTYRSNREKWQKLALYRPENLNEEDDTSDKKEEFHVSLPLIPIAVEQTHPRFFAAYNKLRPFIKMYPTSQGDIKRIDLNQKYANWALHNNTPHFNHLFDENGLITIIEGFCPVHQTWSKESRKTKTRHFFPATYLVSDNEGNIYPIPLTVEDIINELFNTQDIRKLTDYKETKTEGEYKITYQDKVDINDWINRTAYMRVVIEENEENPEQSRIMAEVVSVEVMFEGVRMYNLDYDHVYHPKDIVHLQAPENPHIIIQCERPFAEIKARMENKIYDMLTEADLEKIRKNLLTEKNNTPEGDPTTITDANDDIQDTNKQPTAQDTVRFYECYYSKSALGKDILKSDDGIEAELIMTIFPDAEVVGRVKYLEEIFRHSIRPLSMTVFDIIPRSVLGRGLPEKLKGVQEVYDDVWNQVLNYGQVITLPFFFYLAGGNMNSDVYKLRPGEGFPLSSLDDVRFPQFTNNLPIDFAMMQQIYGHFERYGKINDPMMGRQGQARQTATATLKLLAESMESLSVNFERYKRGWCEIFMNFWQLHRAYMPERVKFRVFNQMAETDQDRWEFMEISRQDMIEHPDIDIDITIENTSSLFQRELYEHLFQLFVNPVSIQAGIIQPHNIYHLHKKVLQAYREPDEINLISKPTVMPPPVAPEIEIDMMMGGKYVQPNAQENFQEHVAQHMQVLMTKGQFIPPQIKQLILRHIKDTQQMAQYQNEMLQMSQAAGKLPQQALLPHGGGSDFMAKPDVGRSPMQSYGQALAAGKQNPQGVTTNVMPMQG</sequence>
<dbReference type="InterPro" id="IPR056909">
    <property type="entry name" value="SU10_portal"/>
</dbReference>
<organism evidence="2">
    <name type="scientific">viral metagenome</name>
    <dbReference type="NCBI Taxonomy" id="1070528"/>
    <lineage>
        <taxon>unclassified sequences</taxon>
        <taxon>metagenomes</taxon>
        <taxon>organismal metagenomes</taxon>
    </lineage>
</organism>
<accession>A0A6M3II88</accession>